<dbReference type="GO" id="GO:0003700">
    <property type="term" value="F:DNA-binding transcription factor activity"/>
    <property type="evidence" value="ECO:0007669"/>
    <property type="project" value="TreeGrafter"/>
</dbReference>
<evidence type="ECO:0000259" key="5">
    <source>
        <dbReference type="PROSITE" id="PS50977"/>
    </source>
</evidence>
<feature type="region of interest" description="Disordered" evidence="4">
    <location>
        <begin position="1"/>
        <end position="20"/>
    </location>
</feature>
<dbReference type="PANTHER" id="PTHR30055:SF238">
    <property type="entry name" value="MYCOFACTOCIN BIOSYNTHESIS TRANSCRIPTIONAL REGULATOR MFTR-RELATED"/>
    <property type="match status" value="1"/>
</dbReference>
<organism evidence="6">
    <name type="scientific">mine drainage metagenome</name>
    <dbReference type="NCBI Taxonomy" id="410659"/>
    <lineage>
        <taxon>unclassified sequences</taxon>
        <taxon>metagenomes</taxon>
        <taxon>ecological metagenomes</taxon>
    </lineage>
</organism>
<keyword evidence="1" id="KW-0805">Transcription regulation</keyword>
<evidence type="ECO:0000256" key="2">
    <source>
        <dbReference type="ARBA" id="ARBA00023125"/>
    </source>
</evidence>
<accession>E6PJ21</accession>
<protein>
    <submittedName>
        <fullName evidence="6">Putative transcriptional regulator (TetR/AcrR family)</fullName>
    </submittedName>
</protein>
<feature type="compositionally biased region" description="Basic and acidic residues" evidence="4">
    <location>
        <begin position="9"/>
        <end position="20"/>
    </location>
</feature>
<dbReference type="SUPFAM" id="SSF46689">
    <property type="entry name" value="Homeodomain-like"/>
    <property type="match status" value="1"/>
</dbReference>
<dbReference type="GO" id="GO:0000976">
    <property type="term" value="F:transcription cis-regulatory region binding"/>
    <property type="evidence" value="ECO:0007669"/>
    <property type="project" value="TreeGrafter"/>
</dbReference>
<dbReference type="AlphaFoldDB" id="E6PJ21"/>
<dbReference type="PRINTS" id="PR00455">
    <property type="entry name" value="HTHTETR"/>
</dbReference>
<dbReference type="Pfam" id="PF00440">
    <property type="entry name" value="TetR_N"/>
    <property type="match status" value="1"/>
</dbReference>
<dbReference type="InterPro" id="IPR001647">
    <property type="entry name" value="HTH_TetR"/>
</dbReference>
<dbReference type="EMBL" id="CABL01000019">
    <property type="protein sequence ID" value="CBH76463.1"/>
    <property type="molecule type" value="Genomic_DNA"/>
</dbReference>
<dbReference type="InterPro" id="IPR009057">
    <property type="entry name" value="Homeodomain-like_sf"/>
</dbReference>
<gene>
    <name evidence="6" type="ORF">CARN1_0943</name>
</gene>
<dbReference type="Gene3D" id="1.10.357.10">
    <property type="entry name" value="Tetracycline Repressor, domain 2"/>
    <property type="match status" value="1"/>
</dbReference>
<dbReference type="PROSITE" id="PS50977">
    <property type="entry name" value="HTH_TETR_2"/>
    <property type="match status" value="1"/>
</dbReference>
<dbReference type="PANTHER" id="PTHR30055">
    <property type="entry name" value="HTH-TYPE TRANSCRIPTIONAL REGULATOR RUTR"/>
    <property type="match status" value="1"/>
</dbReference>
<evidence type="ECO:0000313" key="6">
    <source>
        <dbReference type="EMBL" id="CBH76463.1"/>
    </source>
</evidence>
<name>E6PJ21_9ZZZZ</name>
<comment type="caution">
    <text evidence="6">The sequence shown here is derived from an EMBL/GenBank/DDBJ whole genome shotgun (WGS) entry which is preliminary data.</text>
</comment>
<evidence type="ECO:0000256" key="3">
    <source>
        <dbReference type="ARBA" id="ARBA00023163"/>
    </source>
</evidence>
<reference evidence="6" key="1">
    <citation type="submission" date="2009-10" db="EMBL/GenBank/DDBJ databases">
        <title>Diversity of trophic interactions inside an arsenic-rich microbial ecosystem.</title>
        <authorList>
            <person name="Bertin P.N."/>
            <person name="Heinrich-Salmeron A."/>
            <person name="Pelletier E."/>
            <person name="Goulhen-Chollet F."/>
            <person name="Arsene-Ploetze F."/>
            <person name="Gallien S."/>
            <person name="Calteau A."/>
            <person name="Vallenet D."/>
            <person name="Casiot C."/>
            <person name="Chane-Woon-Ming B."/>
            <person name="Giloteaux L."/>
            <person name="Barakat M."/>
            <person name="Bonnefoy V."/>
            <person name="Bruneel O."/>
            <person name="Chandler M."/>
            <person name="Cleiss J."/>
            <person name="Duran R."/>
            <person name="Elbaz-Poulichet F."/>
            <person name="Fonknechten N."/>
            <person name="Lauga B."/>
            <person name="Mornico D."/>
            <person name="Ortet P."/>
            <person name="Schaeffer C."/>
            <person name="Siguier P."/>
            <person name="Alexander Thil Smith A."/>
            <person name="Van Dorsselaer A."/>
            <person name="Weissenbach J."/>
            <person name="Medigue C."/>
            <person name="Le Paslier D."/>
        </authorList>
    </citation>
    <scope>NUCLEOTIDE SEQUENCE</scope>
</reference>
<feature type="domain" description="HTH tetR-type" evidence="5">
    <location>
        <begin position="19"/>
        <end position="79"/>
    </location>
</feature>
<keyword evidence="2" id="KW-0238">DNA-binding</keyword>
<evidence type="ECO:0000256" key="4">
    <source>
        <dbReference type="SAM" id="MobiDB-lite"/>
    </source>
</evidence>
<dbReference type="InterPro" id="IPR050109">
    <property type="entry name" value="HTH-type_TetR-like_transc_reg"/>
</dbReference>
<sequence length="208" mass="23681">MSAHSGTVRADERRAAGTDATRERILHAAREVVARKGKRAATTREIAEVAGVNETTLFRHFGTKEKLLFELVEYCCPSTSIDEYTVSLRGSVESDLMTIGNFLMERLWNMRDMVRWSMVEDDYETNVYGSATWRPQNAVREALVAFMASRVERGEIVGNPEDLAAVFGSMIFAHVMGRQKYPDVRFYADQEYGLRMYIQIFLNGSRSK</sequence>
<proteinExistence type="predicted"/>
<keyword evidence="3" id="KW-0804">Transcription</keyword>
<evidence type="ECO:0000256" key="1">
    <source>
        <dbReference type="ARBA" id="ARBA00023015"/>
    </source>
</evidence>